<dbReference type="EMBL" id="WBNH01008660">
    <property type="protein sequence ID" value="NXX82807.1"/>
    <property type="molecule type" value="Genomic_DNA"/>
</dbReference>
<dbReference type="Proteomes" id="UP000654395">
    <property type="component" value="Unassembled WGS sequence"/>
</dbReference>
<dbReference type="OrthoDB" id="512616at2759"/>
<dbReference type="InterPro" id="IPR051188">
    <property type="entry name" value="PHD-type_Zinc_Finger"/>
</dbReference>
<evidence type="ECO:0000256" key="4">
    <source>
        <dbReference type="PROSITE-ProRule" id="PRU00175"/>
    </source>
</evidence>
<dbReference type="PANTHER" id="PTHR12420:SF47">
    <property type="entry name" value="PHD FINGER PROTEIN 7"/>
    <property type="match status" value="1"/>
</dbReference>
<dbReference type="Gene3D" id="3.30.40.10">
    <property type="entry name" value="Zinc/RING finger domain, C3HC4 (zinc finger)"/>
    <property type="match status" value="1"/>
</dbReference>
<evidence type="ECO:0000256" key="2">
    <source>
        <dbReference type="ARBA" id="ARBA00022771"/>
    </source>
</evidence>
<organism evidence="7 8">
    <name type="scientific">Urocolius indicus</name>
    <name type="common">Red-faced mousebird</name>
    <name type="synonym">Colius indicus</name>
    <dbReference type="NCBI Taxonomy" id="458196"/>
    <lineage>
        <taxon>Eukaryota</taxon>
        <taxon>Metazoa</taxon>
        <taxon>Chordata</taxon>
        <taxon>Craniata</taxon>
        <taxon>Vertebrata</taxon>
        <taxon>Euteleostomi</taxon>
        <taxon>Archelosauria</taxon>
        <taxon>Archosauria</taxon>
        <taxon>Dinosauria</taxon>
        <taxon>Saurischia</taxon>
        <taxon>Theropoda</taxon>
        <taxon>Coelurosauria</taxon>
        <taxon>Aves</taxon>
        <taxon>Neognathae</taxon>
        <taxon>Neoaves</taxon>
        <taxon>Telluraves</taxon>
        <taxon>Coraciimorphae</taxon>
        <taxon>Coliiformes</taxon>
        <taxon>Coliidae</taxon>
        <taxon>Urocolius</taxon>
    </lineage>
</organism>
<dbReference type="InterPro" id="IPR011011">
    <property type="entry name" value="Znf_FYVE_PHD"/>
</dbReference>
<reference evidence="7" key="1">
    <citation type="submission" date="2020-02" db="EMBL/GenBank/DDBJ databases">
        <title>Bird 10,000 Genomes (B10K) Project - Family phase.</title>
        <authorList>
            <person name="Zhang G."/>
        </authorList>
    </citation>
    <scope>NUCLEOTIDE SEQUENCE</scope>
    <source>
        <strain evidence="7">B10K-DU-030-59</strain>
    </source>
</reference>
<dbReference type="PROSITE" id="PS51805">
    <property type="entry name" value="EPHD"/>
    <property type="match status" value="1"/>
</dbReference>
<protein>
    <submittedName>
        <fullName evidence="7">G2E3 ligase</fullName>
    </submittedName>
</protein>
<dbReference type="InterPro" id="IPR001841">
    <property type="entry name" value="Znf_RING"/>
</dbReference>
<dbReference type="PROSITE" id="PS50089">
    <property type="entry name" value="ZF_RING_2"/>
    <property type="match status" value="1"/>
</dbReference>
<dbReference type="PROSITE" id="PS01359">
    <property type="entry name" value="ZF_PHD_1"/>
    <property type="match status" value="1"/>
</dbReference>
<evidence type="ECO:0000259" key="6">
    <source>
        <dbReference type="PROSITE" id="PS51805"/>
    </source>
</evidence>
<evidence type="ECO:0000313" key="8">
    <source>
        <dbReference type="Proteomes" id="UP000654395"/>
    </source>
</evidence>
<dbReference type="InterPro" id="IPR019786">
    <property type="entry name" value="Zinc_finger_PHD-type_CS"/>
</dbReference>
<name>A0A852L3B2_UROIN</name>
<evidence type="ECO:0000256" key="3">
    <source>
        <dbReference type="ARBA" id="ARBA00022833"/>
    </source>
</evidence>
<dbReference type="GO" id="GO:0016874">
    <property type="term" value="F:ligase activity"/>
    <property type="evidence" value="ECO:0007669"/>
    <property type="project" value="UniProtKB-KW"/>
</dbReference>
<feature type="non-terminal residue" evidence="7">
    <location>
        <position position="1"/>
    </location>
</feature>
<dbReference type="PANTHER" id="PTHR12420">
    <property type="entry name" value="PHD FINGER PROTEIN"/>
    <property type="match status" value="1"/>
</dbReference>
<dbReference type="GO" id="GO:0005634">
    <property type="term" value="C:nucleus"/>
    <property type="evidence" value="ECO:0007669"/>
    <property type="project" value="TreeGrafter"/>
</dbReference>
<gene>
    <name evidence="7" type="primary">G2e3_1</name>
    <name evidence="7" type="ORF">UROIND_R11696</name>
</gene>
<feature type="domain" description="RING-type" evidence="5">
    <location>
        <begin position="76"/>
        <end position="125"/>
    </location>
</feature>
<keyword evidence="7" id="KW-0436">Ligase</keyword>
<keyword evidence="8" id="KW-1185">Reference proteome</keyword>
<dbReference type="AlphaFoldDB" id="A0A852L3B2"/>
<feature type="non-terminal residue" evidence="7">
    <location>
        <position position="144"/>
    </location>
</feature>
<sequence length="144" mass="16435">QICCICQQQGASVTCSYRRGRRRCCRRTFHFPCGAEQGCVSQFFGEYKAGADLSPLLWRGSFCWRHRPVQQGQNLCVICLEAVPGRPCFHILKCPVCRGAWFHRGCIQGLALSARLSSFFCPLCRDMPAFQQEMLWLGIKIPER</sequence>
<keyword evidence="3" id="KW-0862">Zinc</keyword>
<dbReference type="InterPro" id="IPR013083">
    <property type="entry name" value="Znf_RING/FYVE/PHD"/>
</dbReference>
<keyword evidence="2 4" id="KW-0863">Zinc-finger</keyword>
<accession>A0A852L3B2</accession>
<comment type="caution">
    <text evidence="7">The sequence shown here is derived from an EMBL/GenBank/DDBJ whole genome shotgun (WGS) entry which is preliminary data.</text>
</comment>
<keyword evidence="1" id="KW-0479">Metal-binding</keyword>
<feature type="domain" description="PHD-type" evidence="6">
    <location>
        <begin position="1"/>
        <end position="67"/>
    </location>
</feature>
<evidence type="ECO:0000259" key="5">
    <source>
        <dbReference type="PROSITE" id="PS50089"/>
    </source>
</evidence>
<dbReference type="GO" id="GO:0008270">
    <property type="term" value="F:zinc ion binding"/>
    <property type="evidence" value="ECO:0007669"/>
    <property type="project" value="UniProtKB-KW"/>
</dbReference>
<proteinExistence type="predicted"/>
<dbReference type="InterPro" id="IPR034732">
    <property type="entry name" value="EPHD"/>
</dbReference>
<dbReference type="SUPFAM" id="SSF57903">
    <property type="entry name" value="FYVE/PHD zinc finger"/>
    <property type="match status" value="1"/>
</dbReference>
<evidence type="ECO:0000256" key="1">
    <source>
        <dbReference type="ARBA" id="ARBA00022723"/>
    </source>
</evidence>
<evidence type="ECO:0000313" key="7">
    <source>
        <dbReference type="EMBL" id="NXX82807.1"/>
    </source>
</evidence>